<dbReference type="Gene3D" id="3.60.21.10">
    <property type="match status" value="2"/>
</dbReference>
<dbReference type="Proteomes" id="UP000663801">
    <property type="component" value="Unassembled WGS sequence"/>
</dbReference>
<reference evidence="2" key="1">
    <citation type="submission" date="2021-01" db="EMBL/GenBank/DDBJ databases">
        <title>KCTC 19127 draft genome.</title>
        <authorList>
            <person name="An D."/>
        </authorList>
    </citation>
    <scope>NUCLEOTIDE SEQUENCE</scope>
    <source>
        <strain evidence="2">KCTC 19127</strain>
    </source>
</reference>
<dbReference type="InterPro" id="IPR004843">
    <property type="entry name" value="Calcineurin-like_PHP"/>
</dbReference>
<evidence type="ECO:0000259" key="1">
    <source>
        <dbReference type="Pfam" id="PF00149"/>
    </source>
</evidence>
<feature type="domain" description="Calcineurin-like phosphoesterase" evidence="1">
    <location>
        <begin position="1"/>
        <end position="238"/>
    </location>
</feature>
<dbReference type="InterPro" id="IPR029052">
    <property type="entry name" value="Metallo-depent_PP-like"/>
</dbReference>
<gene>
    <name evidence="2" type="ORF">JL107_06495</name>
</gene>
<dbReference type="RefSeq" id="WP_205256190.1">
    <property type="nucleotide sequence ID" value="NZ_BAAAPV010000003.1"/>
</dbReference>
<keyword evidence="3" id="KW-1185">Reference proteome</keyword>
<protein>
    <submittedName>
        <fullName evidence="2">Metallophosphoesterase</fullName>
    </submittedName>
</protein>
<evidence type="ECO:0000313" key="3">
    <source>
        <dbReference type="Proteomes" id="UP000663801"/>
    </source>
</evidence>
<proteinExistence type="predicted"/>
<comment type="caution">
    <text evidence="2">The sequence shown here is derived from an EMBL/GenBank/DDBJ whole genome shotgun (WGS) entry which is preliminary data.</text>
</comment>
<sequence>MRLSFVSDIHGNIEGLARVAERVEHLIVLGDLLDYVDYHDPAGGILGTLFGAEKVRHFTALRTRGDFTGLRTFNRGLWESIADPAGTLAEVVSGRYREVLAAVGPDTLLTLGNVDVASVWTEVAGDTLPYLDGQVVEIGGRRLGFVAGGASSRPAGPRPPEDQVWQPLVRPAAEYRASIDAVFADGPVDVLCTHIPPDIAALRYDVVPARLEMPGPGLVEAIDRWTPRLSVFGHVHQPLARRLRRGRTECVNVGHFQRYPRAFEIDLD</sequence>
<organism evidence="2 3">
    <name type="scientific">Nakamurella flavida</name>
    <dbReference type="NCBI Taxonomy" id="363630"/>
    <lineage>
        <taxon>Bacteria</taxon>
        <taxon>Bacillati</taxon>
        <taxon>Actinomycetota</taxon>
        <taxon>Actinomycetes</taxon>
        <taxon>Nakamurellales</taxon>
        <taxon>Nakamurellaceae</taxon>
        <taxon>Nakamurella</taxon>
    </lineage>
</organism>
<dbReference type="Pfam" id="PF00149">
    <property type="entry name" value="Metallophos"/>
    <property type="match status" value="1"/>
</dbReference>
<evidence type="ECO:0000313" key="2">
    <source>
        <dbReference type="EMBL" id="MBM9476087.1"/>
    </source>
</evidence>
<dbReference type="CDD" id="cd00838">
    <property type="entry name" value="MPP_superfamily"/>
    <property type="match status" value="1"/>
</dbReference>
<dbReference type="GO" id="GO:0016787">
    <property type="term" value="F:hydrolase activity"/>
    <property type="evidence" value="ECO:0007669"/>
    <property type="project" value="InterPro"/>
</dbReference>
<accession>A0A939C5D9</accession>
<dbReference type="AlphaFoldDB" id="A0A939C5D9"/>
<dbReference type="EMBL" id="JAERWL010000006">
    <property type="protein sequence ID" value="MBM9476087.1"/>
    <property type="molecule type" value="Genomic_DNA"/>
</dbReference>
<name>A0A939C5D9_9ACTN</name>
<dbReference type="SUPFAM" id="SSF56300">
    <property type="entry name" value="Metallo-dependent phosphatases"/>
    <property type="match status" value="1"/>
</dbReference>